<organism evidence="1 2">
    <name type="scientific">Caerostris extrusa</name>
    <name type="common">Bark spider</name>
    <name type="synonym">Caerostris bankana</name>
    <dbReference type="NCBI Taxonomy" id="172846"/>
    <lineage>
        <taxon>Eukaryota</taxon>
        <taxon>Metazoa</taxon>
        <taxon>Ecdysozoa</taxon>
        <taxon>Arthropoda</taxon>
        <taxon>Chelicerata</taxon>
        <taxon>Arachnida</taxon>
        <taxon>Araneae</taxon>
        <taxon>Araneomorphae</taxon>
        <taxon>Entelegynae</taxon>
        <taxon>Araneoidea</taxon>
        <taxon>Araneidae</taxon>
        <taxon>Caerostris</taxon>
    </lineage>
</organism>
<comment type="caution">
    <text evidence="1">The sequence shown here is derived from an EMBL/GenBank/DDBJ whole genome shotgun (WGS) entry which is preliminary data.</text>
</comment>
<protein>
    <submittedName>
        <fullName evidence="1">Uncharacterized protein</fullName>
    </submittedName>
</protein>
<gene>
    <name evidence="1" type="ORF">CEXT_7231</name>
</gene>
<dbReference type="AlphaFoldDB" id="A0AAV4MXL8"/>
<proteinExistence type="predicted"/>
<dbReference type="EMBL" id="BPLR01020276">
    <property type="protein sequence ID" value="GIX76671.1"/>
    <property type="molecule type" value="Genomic_DNA"/>
</dbReference>
<evidence type="ECO:0000313" key="1">
    <source>
        <dbReference type="EMBL" id="GIX76671.1"/>
    </source>
</evidence>
<dbReference type="Proteomes" id="UP001054945">
    <property type="component" value="Unassembled WGS sequence"/>
</dbReference>
<name>A0AAV4MXL8_CAEEX</name>
<sequence>MSTRWQIFVSVPTTRVGFLKKKYKKNTILEAAAPLILISRHLSDFSSSFFLVDHESLADKVGICLPSSTLVLHWFRALFAHNEKVSIHSQETTAVFEVAPTVLSVRIDITTRSEDSVYVCVCESIFLGLNSFISVFVLSGGVEVGLRVWPQRLSLAELLANECSLLVLSPLCSTKEDLKPCVEESLGPILGYEVCYSWVGVSFKVRFPRLTCRSQSG</sequence>
<keyword evidence="2" id="KW-1185">Reference proteome</keyword>
<evidence type="ECO:0000313" key="2">
    <source>
        <dbReference type="Proteomes" id="UP001054945"/>
    </source>
</evidence>
<reference evidence="1 2" key="1">
    <citation type="submission" date="2021-06" db="EMBL/GenBank/DDBJ databases">
        <title>Caerostris extrusa draft genome.</title>
        <authorList>
            <person name="Kono N."/>
            <person name="Arakawa K."/>
        </authorList>
    </citation>
    <scope>NUCLEOTIDE SEQUENCE [LARGE SCALE GENOMIC DNA]</scope>
</reference>
<accession>A0AAV4MXL8</accession>